<dbReference type="Proteomes" id="UP000198756">
    <property type="component" value="Unassembled WGS sequence"/>
</dbReference>
<evidence type="ECO:0000313" key="1">
    <source>
        <dbReference type="EMBL" id="SDA97440.1"/>
    </source>
</evidence>
<evidence type="ECO:0000313" key="2">
    <source>
        <dbReference type="Proteomes" id="UP000198756"/>
    </source>
</evidence>
<protein>
    <submittedName>
        <fullName evidence="1">Uncharacterized protein</fullName>
    </submittedName>
</protein>
<dbReference type="EMBL" id="FMXE01000067">
    <property type="protein sequence ID" value="SDA97440.1"/>
    <property type="molecule type" value="Genomic_DNA"/>
</dbReference>
<keyword evidence="2" id="KW-1185">Reference proteome</keyword>
<reference evidence="2" key="1">
    <citation type="submission" date="2016-10" db="EMBL/GenBank/DDBJ databases">
        <authorList>
            <person name="Varghese N."/>
            <person name="Submissions S."/>
        </authorList>
    </citation>
    <scope>NUCLEOTIDE SEQUENCE [LARGE SCALE GENOMIC DNA]</scope>
    <source>
        <strain evidence="2">DSM 22703</strain>
    </source>
</reference>
<accession>A0A1G5ZS70</accession>
<organism evidence="1 2">
    <name type="scientific">Algoriphagus alkaliphilus</name>
    <dbReference type="NCBI Taxonomy" id="279824"/>
    <lineage>
        <taxon>Bacteria</taxon>
        <taxon>Pseudomonadati</taxon>
        <taxon>Bacteroidota</taxon>
        <taxon>Cytophagia</taxon>
        <taxon>Cytophagales</taxon>
        <taxon>Cyclobacteriaceae</taxon>
        <taxon>Algoriphagus</taxon>
    </lineage>
</organism>
<gene>
    <name evidence="1" type="ORF">SAMN03080617_04373</name>
</gene>
<dbReference type="RefSeq" id="WP_139183713.1">
    <property type="nucleotide sequence ID" value="NZ_FMXE01000067.1"/>
</dbReference>
<proteinExistence type="predicted"/>
<dbReference type="AlphaFoldDB" id="A0A1G5ZS70"/>
<dbReference type="OrthoDB" id="976443at2"/>
<name>A0A1G5ZS70_9BACT</name>
<sequence length="154" mass="17745">MDLAKQIQKIGILKKSIFAFYQEGGSVTVKFNNTEVDFICNAYTFEEIVQFIPEHIEVDEDTFIARFDGYDKLGKPEEGQYDFASVTFQRTEVLETPYMSICMCRGRMVAFSKTEDGYFNNLICWGKNQAETAALMILELMKENRIEIKTAINN</sequence>